<gene>
    <name evidence="2" type="ORF">Malapachy_1956</name>
</gene>
<feature type="compositionally biased region" description="Acidic residues" evidence="1">
    <location>
        <begin position="188"/>
        <end position="219"/>
    </location>
</feature>
<reference evidence="2 3" key="1">
    <citation type="submission" date="2015-07" db="EMBL/GenBank/DDBJ databases">
        <title>Draft Genome Sequence of Malassezia furfur CBS1878 and Malassezia pachydermatis CBS1879.</title>
        <authorList>
            <person name="Triana S."/>
            <person name="Ohm R."/>
            <person name="Gonzalez A."/>
            <person name="DeCock H."/>
            <person name="Restrepo S."/>
            <person name="Celis A."/>
        </authorList>
    </citation>
    <scope>NUCLEOTIDE SEQUENCE [LARGE SCALE GENOMIC DNA]</scope>
    <source>
        <strain evidence="2 3">CBS 1879</strain>
    </source>
</reference>
<feature type="region of interest" description="Disordered" evidence="1">
    <location>
        <begin position="1"/>
        <end position="46"/>
    </location>
</feature>
<dbReference type="OrthoDB" id="2507795at2759"/>
<organism evidence="2 3">
    <name type="scientific">Malassezia pachydermatis</name>
    <dbReference type="NCBI Taxonomy" id="77020"/>
    <lineage>
        <taxon>Eukaryota</taxon>
        <taxon>Fungi</taxon>
        <taxon>Dikarya</taxon>
        <taxon>Basidiomycota</taxon>
        <taxon>Ustilaginomycotina</taxon>
        <taxon>Malasseziomycetes</taxon>
        <taxon>Malasseziales</taxon>
        <taxon>Malasseziaceae</taxon>
        <taxon>Malassezia</taxon>
    </lineage>
</organism>
<dbReference type="STRING" id="77020.A0A0M9VP21"/>
<sequence>MGDDANDAAAQAMIAEYDDVPDTVYEEEAESGTGDDTSSATEEPPTLRLTFQEQDFAVFPAQQEDGPVMYLPSGEEDDEEESVVAVSAPELPVPSSTFWEPLDSLFAALRVKEALGEFLEEGTELHLTFPDLDLVIAEDNVYAKEVTLCDISQLALGFQHRASLHVVVSEEPRFITRYNELATILGDGSEDDEEEDEDASVEDPSQDDAQAESAEAEEDASVKDLPQDDAQADDASASEPANVDGTPEQQGPLHEVAHEDDAEASSAQVYDTETQAEAYVADIEQPLDAAQTSAADEAASTQEEAPREAVPASDLPQDVVASAEVEPAALEKDTGTRLASHSLARADAGTAVEEKAEETDAPLNKAEEPAGHAQAAPTDASLEEMAYVDDDAALETVSLYGEQDQAAYEDDAVDSVCGKRSTQGGDADLAASDAKRTKVDQ</sequence>
<feature type="region of interest" description="Disordered" evidence="1">
    <location>
        <begin position="185"/>
        <end position="378"/>
    </location>
</feature>
<dbReference type="VEuPathDB" id="FungiDB:Malapachy_1956"/>
<dbReference type="GeneID" id="28728327"/>
<keyword evidence="3" id="KW-1185">Reference proteome</keyword>
<feature type="compositionally biased region" description="Polar residues" evidence="1">
    <location>
        <begin position="265"/>
        <end position="275"/>
    </location>
</feature>
<feature type="compositionally biased region" description="Acidic residues" evidence="1">
    <location>
        <begin position="16"/>
        <end position="30"/>
    </location>
</feature>
<dbReference type="AlphaFoldDB" id="A0A0M9VP21"/>
<dbReference type="RefSeq" id="XP_017991414.1">
    <property type="nucleotide sequence ID" value="XM_018136452.1"/>
</dbReference>
<dbReference type="Proteomes" id="UP000037751">
    <property type="component" value="Unassembled WGS sequence"/>
</dbReference>
<protein>
    <submittedName>
        <fullName evidence="2">Uncharacterized protein</fullName>
    </submittedName>
</protein>
<dbReference type="EMBL" id="LGAV01000005">
    <property type="protein sequence ID" value="KOS13782.1"/>
    <property type="molecule type" value="Genomic_DNA"/>
</dbReference>
<evidence type="ECO:0000313" key="2">
    <source>
        <dbReference type="EMBL" id="KOS13782.1"/>
    </source>
</evidence>
<accession>A0A0M9VP21</accession>
<dbReference type="InterPro" id="IPR018822">
    <property type="entry name" value="UPF0646"/>
</dbReference>
<comment type="caution">
    <text evidence="2">The sequence shown here is derived from an EMBL/GenBank/DDBJ whole genome shotgun (WGS) entry which is preliminary data.</text>
</comment>
<feature type="region of interest" description="Disordered" evidence="1">
    <location>
        <begin position="405"/>
        <end position="441"/>
    </location>
</feature>
<evidence type="ECO:0000256" key="1">
    <source>
        <dbReference type="SAM" id="MobiDB-lite"/>
    </source>
</evidence>
<dbReference type="Pfam" id="PF10336">
    <property type="entry name" value="DUF2420"/>
    <property type="match status" value="1"/>
</dbReference>
<feature type="compositionally biased region" description="Low complexity" evidence="1">
    <location>
        <begin position="288"/>
        <end position="303"/>
    </location>
</feature>
<evidence type="ECO:0000313" key="3">
    <source>
        <dbReference type="Proteomes" id="UP000037751"/>
    </source>
</evidence>
<proteinExistence type="predicted"/>
<name>A0A0M9VP21_9BASI</name>